<feature type="transmembrane region" description="Helical" evidence="1">
    <location>
        <begin position="52"/>
        <end position="73"/>
    </location>
</feature>
<reference evidence="2 3" key="1">
    <citation type="submission" date="2019-07" db="EMBL/GenBank/DDBJ databases">
        <title>Genomic Encyclopedia of Type Strains, Phase I: the one thousand microbial genomes (KMG-I) project.</title>
        <authorList>
            <person name="Kyrpides N."/>
        </authorList>
    </citation>
    <scope>NUCLEOTIDE SEQUENCE [LARGE SCALE GENOMIC DNA]</scope>
    <source>
        <strain evidence="2 3">DSM 375</strain>
    </source>
</reference>
<protein>
    <submittedName>
        <fullName evidence="2">Uncharacterized protein UPF0259</fullName>
    </submittedName>
</protein>
<keyword evidence="1" id="KW-1133">Transmembrane helix</keyword>
<sequence length="217" mass="24351">MTVFSLLRDAWFFYTRHLAVVLSLCLPLIILESLTRQALEHWSTEQTLPIQDLVAGLLFYPLYTAVLIVLMDARGKNQHPSNVWLLSQAFQRWLPLAVLVGFTSSLIILGGALYILPGIWVMVKASMSEYLLVQRGLSPLEALRDSFILTRGRFGLILSCVLLTLFPLMALDVLSVQWTQGDPLLRVLTDAVLGLGQSYTTVLFFRLYMLIVPPVAS</sequence>
<organism evidence="2 3">
    <name type="scientific">Azomonas agilis</name>
    <dbReference type="NCBI Taxonomy" id="116849"/>
    <lineage>
        <taxon>Bacteria</taxon>
        <taxon>Pseudomonadati</taxon>
        <taxon>Pseudomonadota</taxon>
        <taxon>Gammaproteobacteria</taxon>
        <taxon>Pseudomonadales</taxon>
        <taxon>Pseudomonadaceae</taxon>
        <taxon>Azomonas</taxon>
    </lineage>
</organism>
<keyword evidence="3" id="KW-1185">Reference proteome</keyword>
<feature type="transmembrane region" description="Helical" evidence="1">
    <location>
        <begin position="12"/>
        <end position="31"/>
    </location>
</feature>
<accession>A0A562IZ32</accession>
<dbReference type="AlphaFoldDB" id="A0A562IZ32"/>
<proteinExistence type="predicted"/>
<name>A0A562IZ32_9GAMM</name>
<keyword evidence="1" id="KW-0472">Membrane</keyword>
<dbReference type="EMBL" id="VLKG01000003">
    <property type="protein sequence ID" value="TWH76217.1"/>
    <property type="molecule type" value="Genomic_DNA"/>
</dbReference>
<evidence type="ECO:0000313" key="2">
    <source>
        <dbReference type="EMBL" id="TWH76217.1"/>
    </source>
</evidence>
<dbReference type="Proteomes" id="UP000319627">
    <property type="component" value="Unassembled WGS sequence"/>
</dbReference>
<gene>
    <name evidence="2" type="ORF">LX59_01138</name>
</gene>
<dbReference type="Pfam" id="PF06790">
    <property type="entry name" value="UPF0259"/>
    <property type="match status" value="1"/>
</dbReference>
<evidence type="ECO:0000313" key="3">
    <source>
        <dbReference type="Proteomes" id="UP000319627"/>
    </source>
</evidence>
<feature type="transmembrane region" description="Helical" evidence="1">
    <location>
        <begin position="154"/>
        <end position="171"/>
    </location>
</feature>
<keyword evidence="1" id="KW-0812">Transmembrane</keyword>
<feature type="transmembrane region" description="Helical" evidence="1">
    <location>
        <begin position="93"/>
        <end position="116"/>
    </location>
</feature>
<evidence type="ECO:0000256" key="1">
    <source>
        <dbReference type="SAM" id="Phobius"/>
    </source>
</evidence>
<dbReference type="RefSeq" id="WP_144570868.1">
    <property type="nucleotide sequence ID" value="NZ_VLKG01000003.1"/>
</dbReference>
<feature type="transmembrane region" description="Helical" evidence="1">
    <location>
        <begin position="191"/>
        <end position="211"/>
    </location>
</feature>
<comment type="caution">
    <text evidence="2">The sequence shown here is derived from an EMBL/GenBank/DDBJ whole genome shotgun (WGS) entry which is preliminary data.</text>
</comment>
<dbReference type="OrthoDB" id="6196264at2"/>